<organism evidence="2 3">
    <name type="scientific">Streblomastix strix</name>
    <dbReference type="NCBI Taxonomy" id="222440"/>
    <lineage>
        <taxon>Eukaryota</taxon>
        <taxon>Metamonada</taxon>
        <taxon>Preaxostyla</taxon>
        <taxon>Oxymonadida</taxon>
        <taxon>Streblomastigidae</taxon>
        <taxon>Streblomastix</taxon>
    </lineage>
</organism>
<feature type="compositionally biased region" description="Polar residues" evidence="1">
    <location>
        <begin position="329"/>
        <end position="362"/>
    </location>
</feature>
<gene>
    <name evidence="2" type="ORF">EZS28_019380</name>
</gene>
<dbReference type="EMBL" id="SNRW01005428">
    <property type="protein sequence ID" value="KAA6385093.1"/>
    <property type="molecule type" value="Genomic_DNA"/>
</dbReference>
<proteinExistence type="predicted"/>
<feature type="compositionally biased region" description="Basic residues" evidence="1">
    <location>
        <begin position="510"/>
        <end position="525"/>
    </location>
</feature>
<name>A0A5J4VS00_9EUKA</name>
<feature type="compositionally biased region" description="Polar residues" evidence="1">
    <location>
        <begin position="944"/>
        <end position="954"/>
    </location>
</feature>
<feature type="region of interest" description="Disordered" evidence="1">
    <location>
        <begin position="302"/>
        <end position="369"/>
    </location>
</feature>
<feature type="compositionally biased region" description="Basic and acidic residues" evidence="1">
    <location>
        <begin position="956"/>
        <end position="969"/>
    </location>
</feature>
<evidence type="ECO:0000256" key="1">
    <source>
        <dbReference type="SAM" id="MobiDB-lite"/>
    </source>
</evidence>
<dbReference type="Proteomes" id="UP000324800">
    <property type="component" value="Unassembled WGS sequence"/>
</dbReference>
<feature type="region of interest" description="Disordered" evidence="1">
    <location>
        <begin position="551"/>
        <end position="578"/>
    </location>
</feature>
<accession>A0A5J4VS00</accession>
<feature type="region of interest" description="Disordered" evidence="1">
    <location>
        <begin position="136"/>
        <end position="169"/>
    </location>
</feature>
<dbReference type="AlphaFoldDB" id="A0A5J4VS00"/>
<feature type="compositionally biased region" description="Basic residues" evidence="1">
    <location>
        <begin position="568"/>
        <end position="578"/>
    </location>
</feature>
<evidence type="ECO:0000313" key="3">
    <source>
        <dbReference type="Proteomes" id="UP000324800"/>
    </source>
</evidence>
<reference evidence="2 3" key="1">
    <citation type="submission" date="2019-03" db="EMBL/GenBank/DDBJ databases">
        <title>Single cell metagenomics reveals metabolic interactions within the superorganism composed of flagellate Streblomastix strix and complex community of Bacteroidetes bacteria on its surface.</title>
        <authorList>
            <person name="Treitli S.C."/>
            <person name="Kolisko M."/>
            <person name="Husnik F."/>
            <person name="Keeling P."/>
            <person name="Hampl V."/>
        </authorList>
    </citation>
    <scope>NUCLEOTIDE SEQUENCE [LARGE SCALE GENOMIC DNA]</scope>
    <source>
        <strain evidence="2">ST1C</strain>
    </source>
</reference>
<sequence length="1157" mass="134275">MDDQQIHQEQPQQERSHKTNNHYGTMRAHKQQTIVFFTPVNPSELTISMNQQQFNTYRGFLTQRNQTIRYLGLKDSGDHHKGFGEDLLNVSAFIKIHAIHEYLIINDWNAQWREIDTDLYLDTVRMDLEEDDNHHHYYDHDHDHDHNHRREKERNDRNDQLDLGRGRREEVREQALLPVQTVTGAPVYKSNLLTAQEKAFRTTNNISPNLDKESSVSWTYPESINQERDAPIANFQTARQLLVAQDNQEQLNQQVNIQIQQQINQLHEVNREIQVQQQYVTINNTQNEQRQQIEVIEVEQTTQQNRENIPMNEQGNTNNENQQPTQTGATHTPQTEAPDNLQHQQTGQNDDLNNMAEQNPQQPIEGFPGLLNLTHQTSLSETGSLNEQQQQLSLSLSPSSSSLIQIRQNQQPSQKQSLFVTDPNHQFIKGVQQSKYIPIEEAVNNLLLLSVDPKRQVEIKRITEQNNNAIHIDTGWDFGSGTGEQQDEFQEDFVDESQYLEIRPLDKNNKKYKYRKHQRSQKKQRNNQTQTLWYYNNQVLNSHLGPLFSLMNYPGPPGRIQDQSNTKQRSRQPTSKRQKIVPLTQTNIHRQTTPYPNQNQNSILNVDLMGIITNPFSVPKGIQHKQIAGEAAQVFHAPRETFSINGNVKRQHLLQTAQLRGKQGLLEQNQQIFRQHLLHNSKEIQLVSPKLRRKEEGQLLAIKPQARILLLSQTKIRTKTSNADNQVRAPGRFQLIGIQKRTKEDIYKPEIFPRALIEETLQPQPNMGMGEKTIRYLETWKLVKREEFIKIGFMQLLKHEDSERETVEETENLPVLGLKRRGNSILGQIGERIKRKHNRINKSRSDQMVQSNIHNSEASLELEENSGCEFNEQGDINDSFQDEWNRSGERFEQERRFGNEFRSKISLSPLNSISTTSIIPSIRSNGESLLIQSNAVWITALPNNLRTSTSNGPNEDTERVRHKNSELRRRSAPPTVEQRKIARINFDCNEDFGNLWMYNSARKMRNRTKKTDQLPKIDFGLEKDVHKDGRPKKISITLLIKEIYQFNRETNPNQVQVLSINNRLAEFSKSPSKRSFHLLTVNGLSKNEGYEEQRMESEYHSTQGNTSRAILVAKSDNEELRDDSRSENFRGNNGMRNIFERLGSDPGITNRGYFSQA</sequence>
<feature type="region of interest" description="Disordered" evidence="1">
    <location>
        <begin position="944"/>
        <end position="976"/>
    </location>
</feature>
<feature type="compositionally biased region" description="Low complexity" evidence="1">
    <location>
        <begin position="312"/>
        <end position="328"/>
    </location>
</feature>
<feature type="region of interest" description="Disordered" evidence="1">
    <location>
        <begin position="505"/>
        <end position="529"/>
    </location>
</feature>
<evidence type="ECO:0000313" key="2">
    <source>
        <dbReference type="EMBL" id="KAA6385093.1"/>
    </source>
</evidence>
<protein>
    <submittedName>
        <fullName evidence="2">Uncharacterized protein</fullName>
    </submittedName>
</protein>
<comment type="caution">
    <text evidence="2">The sequence shown here is derived from an EMBL/GenBank/DDBJ whole genome shotgun (WGS) entry which is preliminary data.</text>
</comment>